<dbReference type="Proteomes" id="UP001597101">
    <property type="component" value="Unassembled WGS sequence"/>
</dbReference>
<evidence type="ECO:0000256" key="1">
    <source>
        <dbReference type="SAM" id="SignalP"/>
    </source>
</evidence>
<dbReference type="PROSITE" id="PS51318">
    <property type="entry name" value="TAT"/>
    <property type="match status" value="1"/>
</dbReference>
<dbReference type="InterPro" id="IPR006311">
    <property type="entry name" value="TAT_signal"/>
</dbReference>
<proteinExistence type="predicted"/>
<feature type="signal peptide" evidence="1">
    <location>
        <begin position="1"/>
        <end position="35"/>
    </location>
</feature>
<dbReference type="EMBL" id="JBHTJV010000003">
    <property type="protein sequence ID" value="MFD0915827.1"/>
    <property type="molecule type" value="Genomic_DNA"/>
</dbReference>
<reference evidence="3" key="1">
    <citation type="journal article" date="2019" name="Int. J. Syst. Evol. Microbiol.">
        <title>The Global Catalogue of Microorganisms (GCM) 10K type strain sequencing project: providing services to taxonomists for standard genome sequencing and annotation.</title>
        <authorList>
            <consortium name="The Broad Institute Genomics Platform"/>
            <consortium name="The Broad Institute Genome Sequencing Center for Infectious Disease"/>
            <person name="Wu L."/>
            <person name="Ma J."/>
        </authorList>
    </citation>
    <scope>NUCLEOTIDE SEQUENCE [LARGE SCALE GENOMIC DNA]</scope>
    <source>
        <strain evidence="3">CCUG 60023</strain>
    </source>
</reference>
<evidence type="ECO:0000313" key="3">
    <source>
        <dbReference type="Proteomes" id="UP001597101"/>
    </source>
</evidence>
<feature type="chain" id="PRO_5045772103" evidence="1">
    <location>
        <begin position="36"/>
        <end position="95"/>
    </location>
</feature>
<protein>
    <submittedName>
        <fullName evidence="2">Twin-arginine translocation signal domain-containing protein</fullName>
    </submittedName>
</protein>
<dbReference type="InterPro" id="IPR019546">
    <property type="entry name" value="TAT_signal_bac_arc"/>
</dbReference>
<dbReference type="RefSeq" id="WP_377211673.1">
    <property type="nucleotide sequence ID" value="NZ_JBHTJV010000003.1"/>
</dbReference>
<keyword evidence="3" id="KW-1185">Reference proteome</keyword>
<comment type="caution">
    <text evidence="2">The sequence shown here is derived from an EMBL/GenBank/DDBJ whole genome shotgun (WGS) entry which is preliminary data.</text>
</comment>
<sequence length="95" mass="10260">MKLEITRRTMMATTAAATAATALPLSLAAITPALARNRTQNDLCLSHHDWLSRRLHDALARTDVDEAWRNNAIKTNTCSGCGVHIGAADHGLIAR</sequence>
<dbReference type="Pfam" id="PF10518">
    <property type="entry name" value="TAT_signal"/>
    <property type="match status" value="1"/>
</dbReference>
<organism evidence="2 3">
    <name type="scientific">Pseudahrensia aquimaris</name>
    <dbReference type="NCBI Taxonomy" id="744461"/>
    <lineage>
        <taxon>Bacteria</taxon>
        <taxon>Pseudomonadati</taxon>
        <taxon>Pseudomonadota</taxon>
        <taxon>Alphaproteobacteria</taxon>
        <taxon>Hyphomicrobiales</taxon>
        <taxon>Ahrensiaceae</taxon>
        <taxon>Pseudahrensia</taxon>
    </lineage>
</organism>
<gene>
    <name evidence="2" type="ORF">ACFQ14_05355</name>
</gene>
<keyword evidence="1" id="KW-0732">Signal</keyword>
<accession>A0ABW3FBJ1</accession>
<evidence type="ECO:0000313" key="2">
    <source>
        <dbReference type="EMBL" id="MFD0915827.1"/>
    </source>
</evidence>
<name>A0ABW3FBJ1_9HYPH</name>